<evidence type="ECO:0000256" key="2">
    <source>
        <dbReference type="ARBA" id="ARBA00022490"/>
    </source>
</evidence>
<comment type="similarity">
    <text evidence="9 15">Belongs to the L/F-transferase family.</text>
</comment>
<dbReference type="Proteomes" id="UP000288212">
    <property type="component" value="Unassembled WGS sequence"/>
</dbReference>
<dbReference type="InterPro" id="IPR004616">
    <property type="entry name" value="Leu/Phe-tRNA_Trfase"/>
</dbReference>
<evidence type="ECO:0000256" key="7">
    <source>
        <dbReference type="ARBA" id="ARBA00051538"/>
    </source>
</evidence>
<dbReference type="EC" id="2.3.2.6" evidence="10 15"/>
<gene>
    <name evidence="15" type="primary">aat</name>
    <name evidence="16" type="ORF">CWE06_01790</name>
</gene>
<dbReference type="PANTHER" id="PTHR30098">
    <property type="entry name" value="LEUCYL/PHENYLALANYL-TRNA--PROTEIN TRANSFERASE"/>
    <property type="match status" value="1"/>
</dbReference>
<keyword evidence="3 15" id="KW-0808">Transferase</keyword>
<evidence type="ECO:0000256" key="5">
    <source>
        <dbReference type="ARBA" id="ARBA00050607"/>
    </source>
</evidence>
<dbReference type="AlphaFoldDB" id="A0A432VY45"/>
<dbReference type="InterPro" id="IPR042203">
    <property type="entry name" value="Leu/Phe-tRNA_Trfase_C"/>
</dbReference>
<dbReference type="EMBL" id="PIPI01000001">
    <property type="protein sequence ID" value="RUO21612.1"/>
    <property type="molecule type" value="Genomic_DNA"/>
</dbReference>
<keyword evidence="2 15" id="KW-0963">Cytoplasm</keyword>
<keyword evidence="4 15" id="KW-0012">Acyltransferase</keyword>
<evidence type="ECO:0000256" key="13">
    <source>
        <dbReference type="ARBA" id="ARBA00077165"/>
    </source>
</evidence>
<dbReference type="GO" id="GO:0008914">
    <property type="term" value="F:leucyl-tRNA--protein transferase activity"/>
    <property type="evidence" value="ECO:0007669"/>
    <property type="project" value="UniProtKB-UniRule"/>
</dbReference>
<evidence type="ECO:0000256" key="6">
    <source>
        <dbReference type="ARBA" id="ARBA00050652"/>
    </source>
</evidence>
<sequence length="246" mass="27726">MTHERTPYFHILERDPLSPFPAVELAHRDPDGLLAIGGCLAPERLMNAYQHGIFPWFSPGEPILWWSPSTRAVIPIHGVRVNRSLRKFLGNNPYSVTINRSFPAVIHHCATTPRGPGNGVWITPEMQRAYIRLHHLHIAHSVEVWHQEQLVGGLYGVLTKQTFCGESMFSHAPNASKVALVVFSEYLKQIGVKQIDCQIMNPFLQQMGAVSIARKEFLDRLNRQETLEFAGQLLKPQQLLAANVGN</sequence>
<evidence type="ECO:0000256" key="1">
    <source>
        <dbReference type="ARBA" id="ARBA00004496"/>
    </source>
</evidence>
<dbReference type="Gene3D" id="3.30.70.3550">
    <property type="entry name" value="Leucyl/phenylalanyl-tRNA-protein transferase, N-terminal domain"/>
    <property type="match status" value="1"/>
</dbReference>
<evidence type="ECO:0000313" key="17">
    <source>
        <dbReference type="Proteomes" id="UP000288212"/>
    </source>
</evidence>
<proteinExistence type="inferred from homology"/>
<dbReference type="GO" id="GO:0005737">
    <property type="term" value="C:cytoplasm"/>
    <property type="evidence" value="ECO:0007669"/>
    <property type="project" value="UniProtKB-SubCell"/>
</dbReference>
<name>A0A432VY45_9GAMM</name>
<evidence type="ECO:0000313" key="16">
    <source>
        <dbReference type="EMBL" id="RUO21612.1"/>
    </source>
</evidence>
<evidence type="ECO:0000256" key="11">
    <source>
        <dbReference type="ARBA" id="ARBA00074372"/>
    </source>
</evidence>
<dbReference type="NCBIfam" id="TIGR00667">
    <property type="entry name" value="aat"/>
    <property type="match status" value="1"/>
</dbReference>
<evidence type="ECO:0000256" key="12">
    <source>
        <dbReference type="ARBA" id="ARBA00077136"/>
    </source>
</evidence>
<organism evidence="16 17">
    <name type="scientific">Aliidiomarina haloalkalitolerans</name>
    <dbReference type="NCBI Taxonomy" id="859059"/>
    <lineage>
        <taxon>Bacteria</taxon>
        <taxon>Pseudomonadati</taxon>
        <taxon>Pseudomonadota</taxon>
        <taxon>Gammaproteobacteria</taxon>
        <taxon>Alteromonadales</taxon>
        <taxon>Idiomarinaceae</taxon>
        <taxon>Aliidiomarina</taxon>
    </lineage>
</organism>
<dbReference type="RefSeq" id="WP_126790593.1">
    <property type="nucleotide sequence ID" value="NZ_PIPI01000001.1"/>
</dbReference>
<dbReference type="PANTHER" id="PTHR30098:SF2">
    <property type="entry name" value="LEUCYL_PHENYLALANYL-TRNA--PROTEIN TRANSFERASE"/>
    <property type="match status" value="1"/>
</dbReference>
<evidence type="ECO:0000256" key="8">
    <source>
        <dbReference type="ARBA" id="ARBA00054043"/>
    </source>
</evidence>
<comment type="catalytic activity">
    <reaction evidence="6 15">
        <text>N-terminal L-arginyl-[protein] + L-leucyl-tRNA(Leu) = N-terminal L-leucyl-L-arginyl-[protein] + tRNA(Leu) + H(+)</text>
        <dbReference type="Rhea" id="RHEA:50416"/>
        <dbReference type="Rhea" id="RHEA-COMP:9613"/>
        <dbReference type="Rhea" id="RHEA-COMP:9622"/>
        <dbReference type="Rhea" id="RHEA-COMP:12672"/>
        <dbReference type="Rhea" id="RHEA-COMP:12673"/>
        <dbReference type="ChEBI" id="CHEBI:15378"/>
        <dbReference type="ChEBI" id="CHEBI:64719"/>
        <dbReference type="ChEBI" id="CHEBI:78442"/>
        <dbReference type="ChEBI" id="CHEBI:78494"/>
        <dbReference type="ChEBI" id="CHEBI:133044"/>
        <dbReference type="EC" id="2.3.2.6"/>
    </reaction>
</comment>
<dbReference type="Pfam" id="PF03588">
    <property type="entry name" value="Leu_Phe_trans"/>
    <property type="match status" value="1"/>
</dbReference>
<comment type="catalytic activity">
    <reaction evidence="7 15">
        <text>N-terminal L-lysyl-[protein] + L-leucyl-tRNA(Leu) = N-terminal L-leucyl-L-lysyl-[protein] + tRNA(Leu) + H(+)</text>
        <dbReference type="Rhea" id="RHEA:12340"/>
        <dbReference type="Rhea" id="RHEA-COMP:9613"/>
        <dbReference type="Rhea" id="RHEA-COMP:9622"/>
        <dbReference type="Rhea" id="RHEA-COMP:12670"/>
        <dbReference type="Rhea" id="RHEA-COMP:12671"/>
        <dbReference type="ChEBI" id="CHEBI:15378"/>
        <dbReference type="ChEBI" id="CHEBI:65249"/>
        <dbReference type="ChEBI" id="CHEBI:78442"/>
        <dbReference type="ChEBI" id="CHEBI:78494"/>
        <dbReference type="ChEBI" id="CHEBI:133043"/>
        <dbReference type="EC" id="2.3.2.6"/>
    </reaction>
</comment>
<reference evidence="16 17" key="1">
    <citation type="journal article" date="2011" name="Front. Microbiol.">
        <title>Genomic signatures of strain selection and enhancement in Bacillus atrophaeus var. globigii, a historical biowarfare simulant.</title>
        <authorList>
            <person name="Gibbons H.S."/>
            <person name="Broomall S.M."/>
            <person name="McNew L.A."/>
            <person name="Daligault H."/>
            <person name="Chapman C."/>
            <person name="Bruce D."/>
            <person name="Karavis M."/>
            <person name="Krepps M."/>
            <person name="McGregor P.A."/>
            <person name="Hong C."/>
            <person name="Park K.H."/>
            <person name="Akmal A."/>
            <person name="Feldman A."/>
            <person name="Lin J.S."/>
            <person name="Chang W.E."/>
            <person name="Higgs B.W."/>
            <person name="Demirev P."/>
            <person name="Lindquist J."/>
            <person name="Liem A."/>
            <person name="Fochler E."/>
            <person name="Read T.D."/>
            <person name="Tapia R."/>
            <person name="Johnson S."/>
            <person name="Bishop-Lilly K.A."/>
            <person name="Detter C."/>
            <person name="Han C."/>
            <person name="Sozhamannan S."/>
            <person name="Rosenzweig C.N."/>
            <person name="Skowronski E.W."/>
        </authorList>
    </citation>
    <scope>NUCLEOTIDE SEQUENCE [LARGE SCALE GENOMIC DNA]</scope>
    <source>
        <strain evidence="16 17">AK5</strain>
    </source>
</reference>
<comment type="function">
    <text evidence="8 15">Functions in the N-end rule pathway of protein degradation where it conjugates Leu, Phe and, less efficiently, Met from aminoacyl-tRNAs to the N-termini of proteins containing an N-terminal arginine or lysine.</text>
</comment>
<comment type="subcellular location">
    <subcellularLocation>
        <location evidence="1 15">Cytoplasm</location>
    </subcellularLocation>
</comment>
<evidence type="ECO:0000256" key="3">
    <source>
        <dbReference type="ARBA" id="ARBA00022679"/>
    </source>
</evidence>
<dbReference type="HAMAP" id="MF_00688">
    <property type="entry name" value="Leu_Phe_trans"/>
    <property type="match status" value="1"/>
</dbReference>
<evidence type="ECO:0000256" key="10">
    <source>
        <dbReference type="ARBA" id="ARBA00066767"/>
    </source>
</evidence>
<protein>
    <recommendedName>
        <fullName evidence="11 15">Leucyl/phenylalanyl-tRNA--protein transferase</fullName>
        <ecNumber evidence="10 15">2.3.2.6</ecNumber>
    </recommendedName>
    <alternativeName>
        <fullName evidence="12 15">L/F-transferase</fullName>
    </alternativeName>
    <alternativeName>
        <fullName evidence="13 15">Leucyltransferase</fullName>
    </alternativeName>
    <alternativeName>
        <fullName evidence="14 15">Phenyalanyltransferase</fullName>
    </alternativeName>
</protein>
<evidence type="ECO:0000256" key="14">
    <source>
        <dbReference type="ARBA" id="ARBA00083640"/>
    </source>
</evidence>
<dbReference type="InterPro" id="IPR016181">
    <property type="entry name" value="Acyl_CoA_acyltransferase"/>
</dbReference>
<dbReference type="InterPro" id="IPR042221">
    <property type="entry name" value="Leu/Phe-tRNA_Trfase_N"/>
</dbReference>
<keyword evidence="17" id="KW-1185">Reference proteome</keyword>
<evidence type="ECO:0000256" key="9">
    <source>
        <dbReference type="ARBA" id="ARBA00061535"/>
    </source>
</evidence>
<accession>A0A432VY45</accession>
<dbReference type="GO" id="GO:0030163">
    <property type="term" value="P:protein catabolic process"/>
    <property type="evidence" value="ECO:0007669"/>
    <property type="project" value="UniProtKB-UniRule"/>
</dbReference>
<evidence type="ECO:0000256" key="15">
    <source>
        <dbReference type="HAMAP-Rule" id="MF_00688"/>
    </source>
</evidence>
<dbReference type="SUPFAM" id="SSF55729">
    <property type="entry name" value="Acyl-CoA N-acyltransferases (Nat)"/>
    <property type="match status" value="1"/>
</dbReference>
<comment type="caution">
    <text evidence="16">The sequence shown here is derived from an EMBL/GenBank/DDBJ whole genome shotgun (WGS) entry which is preliminary data.</text>
</comment>
<dbReference type="Gene3D" id="3.40.630.70">
    <property type="entry name" value="Leucyl/phenylalanyl-tRNA-protein transferase, C-terminal domain"/>
    <property type="match status" value="1"/>
</dbReference>
<dbReference type="FunFam" id="3.30.70.3550:FF:000001">
    <property type="entry name" value="Leucyl/phenylalanyl-tRNA--protein transferase"/>
    <property type="match status" value="1"/>
</dbReference>
<evidence type="ECO:0000256" key="4">
    <source>
        <dbReference type="ARBA" id="ARBA00023315"/>
    </source>
</evidence>
<comment type="catalytic activity">
    <reaction evidence="5 15">
        <text>L-phenylalanyl-tRNA(Phe) + an N-terminal L-alpha-aminoacyl-[protein] = an N-terminal L-phenylalanyl-L-alpha-aminoacyl-[protein] + tRNA(Phe)</text>
        <dbReference type="Rhea" id="RHEA:43632"/>
        <dbReference type="Rhea" id="RHEA-COMP:9668"/>
        <dbReference type="Rhea" id="RHEA-COMP:9699"/>
        <dbReference type="Rhea" id="RHEA-COMP:10636"/>
        <dbReference type="Rhea" id="RHEA-COMP:10637"/>
        <dbReference type="ChEBI" id="CHEBI:78442"/>
        <dbReference type="ChEBI" id="CHEBI:78531"/>
        <dbReference type="ChEBI" id="CHEBI:78597"/>
        <dbReference type="ChEBI" id="CHEBI:83561"/>
        <dbReference type="EC" id="2.3.2.6"/>
    </reaction>
</comment>
<dbReference type="OrthoDB" id="9790282at2"/>